<dbReference type="EMBL" id="CP001719">
    <property type="protein sequence ID" value="ADC46778.1"/>
    <property type="molecule type" value="Genomic_DNA"/>
</dbReference>
<dbReference type="PANTHER" id="PTHR30408:SF12">
    <property type="entry name" value="TYPE I RESTRICTION ENZYME MJAVIII SPECIFICITY SUBUNIT"/>
    <property type="match status" value="1"/>
</dbReference>
<evidence type="ECO:0000256" key="1">
    <source>
        <dbReference type="ARBA" id="ARBA00022747"/>
    </source>
</evidence>
<dbReference type="SUPFAM" id="SSF116734">
    <property type="entry name" value="DNA methylase specificity domain"/>
    <property type="match status" value="1"/>
</dbReference>
<reference evidence="4 5" key="1">
    <citation type="journal article" date="2010" name="PLoS ONE">
        <title>The genome sequence of the rumen methanogen Methanobrevibacter ruminantium reveals new possibilities for controlling ruminant methane emissions.</title>
        <authorList>
            <person name="Leahy S.C."/>
            <person name="Kelly W.J."/>
            <person name="Altermann E."/>
            <person name="Ronimus R.S."/>
            <person name="Yeoman C.J."/>
            <person name="Pacheco D.M."/>
            <person name="Li D."/>
            <person name="Kong Z."/>
            <person name="McTavish S."/>
            <person name="Sang C."/>
            <person name="Lambie S.C."/>
            <person name="Janssen P.H."/>
            <person name="Dey D."/>
            <person name="Attwood G.T."/>
        </authorList>
    </citation>
    <scope>NUCLEOTIDE SEQUENCE [LARGE SCALE GENOMIC DNA]</scope>
    <source>
        <strain evidence="5">ATCC 35063 / DSM 1093 / JCM 13430 / OCM 146 / M1</strain>
    </source>
</reference>
<protein>
    <submittedName>
        <fullName evidence="4">Type I restriction-modification enzyme S subunit HsdS</fullName>
    </submittedName>
</protein>
<sequence length="190" mass="22294">MIEKVRFDQIADIFTGVRVKRYQKGKGTTVERPILKKTYSENSSKLDLEYEEVSEEIHERFYSQENDIVILLAGSKVSKIEEAGIIIPMYYAVVRVKEGYDVDFIYHLLKSDIFPRELHKIEEGTTLKIIKTTHLKSIYLPVPDLETQINYGKLFNLMDKRIKLNMELAELEKQIEKSIINEMLLEEKTF</sequence>
<dbReference type="eggNOG" id="arCOG02631">
    <property type="taxonomic scope" value="Archaea"/>
</dbReference>
<proteinExistence type="predicted"/>
<keyword evidence="2" id="KW-0238">DNA-binding</keyword>
<evidence type="ECO:0000256" key="3">
    <source>
        <dbReference type="SAM" id="Coils"/>
    </source>
</evidence>
<organism evidence="4 5">
    <name type="scientific">Methanobrevibacter ruminantium (strain ATCC 35063 / DSM 1093 / JCM 13430 / OCM 146 / M1)</name>
    <name type="common">Methanobacterium ruminantium</name>
    <dbReference type="NCBI Taxonomy" id="634498"/>
    <lineage>
        <taxon>Archaea</taxon>
        <taxon>Methanobacteriati</taxon>
        <taxon>Methanobacteriota</taxon>
        <taxon>Methanomada group</taxon>
        <taxon>Methanobacteria</taxon>
        <taxon>Methanobacteriales</taxon>
        <taxon>Methanobacteriaceae</taxon>
        <taxon>Methanobrevibacter</taxon>
    </lineage>
</organism>
<evidence type="ECO:0000256" key="2">
    <source>
        <dbReference type="ARBA" id="ARBA00023125"/>
    </source>
</evidence>
<gene>
    <name evidence="4" type="primary">hsdS</name>
    <name evidence="4" type="ordered locus">mru_0927</name>
</gene>
<dbReference type="InterPro" id="IPR044946">
    <property type="entry name" value="Restrct_endonuc_typeI_TRD_sf"/>
</dbReference>
<keyword evidence="3" id="KW-0175">Coiled coil</keyword>
<evidence type="ECO:0000313" key="4">
    <source>
        <dbReference type="EMBL" id="ADC46778.1"/>
    </source>
</evidence>
<dbReference type="HOGENOM" id="CLU_1425108_0_0_2"/>
<name>D3E2L7_METRM</name>
<dbReference type="InterPro" id="IPR052021">
    <property type="entry name" value="Type-I_RS_S_subunit"/>
</dbReference>
<dbReference type="GO" id="GO:0009307">
    <property type="term" value="P:DNA restriction-modification system"/>
    <property type="evidence" value="ECO:0007669"/>
    <property type="project" value="UniProtKB-KW"/>
</dbReference>
<dbReference type="RefSeq" id="WP_012955729.1">
    <property type="nucleotide sequence ID" value="NC_013790.1"/>
</dbReference>
<dbReference type="KEGG" id="mru:mru_0927"/>
<dbReference type="GeneID" id="8770579"/>
<dbReference type="GO" id="GO:0003677">
    <property type="term" value="F:DNA binding"/>
    <property type="evidence" value="ECO:0007669"/>
    <property type="project" value="UniProtKB-KW"/>
</dbReference>
<dbReference type="AlphaFoldDB" id="D3E2L7"/>
<dbReference type="PATRIC" id="fig|634498.28.peg.929"/>
<keyword evidence="1" id="KW-0680">Restriction system</keyword>
<accession>D3E2L7</accession>
<feature type="coiled-coil region" evidence="3">
    <location>
        <begin position="154"/>
        <end position="188"/>
    </location>
</feature>
<evidence type="ECO:0000313" key="5">
    <source>
        <dbReference type="Proteomes" id="UP000008680"/>
    </source>
</evidence>
<dbReference type="PANTHER" id="PTHR30408">
    <property type="entry name" value="TYPE-1 RESTRICTION ENZYME ECOKI SPECIFICITY PROTEIN"/>
    <property type="match status" value="1"/>
</dbReference>
<keyword evidence="5" id="KW-1185">Reference proteome</keyword>
<dbReference type="Proteomes" id="UP000008680">
    <property type="component" value="Chromosome"/>
</dbReference>
<dbReference type="Gene3D" id="3.90.220.20">
    <property type="entry name" value="DNA methylase specificity domains"/>
    <property type="match status" value="1"/>
</dbReference>
<dbReference type="OrthoDB" id="75695at2157"/>
<dbReference type="REBASE" id="23637">
    <property type="entry name" value="S.MruORF928P"/>
</dbReference>